<gene>
    <name evidence="1" type="ORF">PICMEDRAFT_71245</name>
</gene>
<dbReference type="OrthoDB" id="3997200at2759"/>
<name>A0A1E3NLW9_9ASCO</name>
<evidence type="ECO:0000313" key="1">
    <source>
        <dbReference type="EMBL" id="ODQ47134.1"/>
    </source>
</evidence>
<accession>A0A1E3NLW9</accession>
<protein>
    <submittedName>
        <fullName evidence="1">Uncharacterized protein</fullName>
    </submittedName>
</protein>
<dbReference type="EMBL" id="KV454002">
    <property type="protein sequence ID" value="ODQ47134.1"/>
    <property type="molecule type" value="Genomic_DNA"/>
</dbReference>
<evidence type="ECO:0000313" key="2">
    <source>
        <dbReference type="Proteomes" id="UP000094455"/>
    </source>
</evidence>
<dbReference type="AlphaFoldDB" id="A0A1E3NLW9"/>
<dbReference type="Proteomes" id="UP000094455">
    <property type="component" value="Unassembled WGS sequence"/>
</dbReference>
<organism evidence="1 2">
    <name type="scientific">Pichia membranifaciens NRRL Y-2026</name>
    <dbReference type="NCBI Taxonomy" id="763406"/>
    <lineage>
        <taxon>Eukaryota</taxon>
        <taxon>Fungi</taxon>
        <taxon>Dikarya</taxon>
        <taxon>Ascomycota</taxon>
        <taxon>Saccharomycotina</taxon>
        <taxon>Pichiomycetes</taxon>
        <taxon>Pichiales</taxon>
        <taxon>Pichiaceae</taxon>
        <taxon>Pichia</taxon>
    </lineage>
</organism>
<reference evidence="1 2" key="1">
    <citation type="journal article" date="2016" name="Proc. Natl. Acad. Sci. U.S.A.">
        <title>Comparative genomics of biotechnologically important yeasts.</title>
        <authorList>
            <person name="Riley R."/>
            <person name="Haridas S."/>
            <person name="Wolfe K.H."/>
            <person name="Lopes M.R."/>
            <person name="Hittinger C.T."/>
            <person name="Goeker M."/>
            <person name="Salamov A.A."/>
            <person name="Wisecaver J.H."/>
            <person name="Long T.M."/>
            <person name="Calvey C.H."/>
            <person name="Aerts A.L."/>
            <person name="Barry K.W."/>
            <person name="Choi C."/>
            <person name="Clum A."/>
            <person name="Coughlan A.Y."/>
            <person name="Deshpande S."/>
            <person name="Douglass A.P."/>
            <person name="Hanson S.J."/>
            <person name="Klenk H.-P."/>
            <person name="LaButti K.M."/>
            <person name="Lapidus A."/>
            <person name="Lindquist E.A."/>
            <person name="Lipzen A.M."/>
            <person name="Meier-Kolthoff J.P."/>
            <person name="Ohm R.A."/>
            <person name="Otillar R.P."/>
            <person name="Pangilinan J.L."/>
            <person name="Peng Y."/>
            <person name="Rokas A."/>
            <person name="Rosa C.A."/>
            <person name="Scheuner C."/>
            <person name="Sibirny A.A."/>
            <person name="Slot J.C."/>
            <person name="Stielow J.B."/>
            <person name="Sun H."/>
            <person name="Kurtzman C.P."/>
            <person name="Blackwell M."/>
            <person name="Grigoriev I.V."/>
            <person name="Jeffries T.W."/>
        </authorList>
    </citation>
    <scope>NUCLEOTIDE SEQUENCE [LARGE SCALE GENOMIC DNA]</scope>
    <source>
        <strain evidence="1 2">NRRL Y-2026</strain>
    </source>
</reference>
<dbReference type="RefSeq" id="XP_019018247.1">
    <property type="nucleotide sequence ID" value="XM_019163869.1"/>
</dbReference>
<keyword evidence="2" id="KW-1185">Reference proteome</keyword>
<sequence length="142" mass="15530">MFSRLAIQPVRAAARASAAGAAAAPSRRAPQLRSFASTAAALAKEDVEAARATRLSAFIEQIRSNEKVHSQLRSVQLIIASKIKTAGTDPSLMQQMQLLSDKEVRAEMLKLSDIMKEENVNISKEDVGFLMQCLKAQMDEEK</sequence>
<dbReference type="GeneID" id="30180556"/>
<proteinExistence type="predicted"/>